<protein>
    <submittedName>
        <fullName evidence="3">Uncharacterized protein</fullName>
    </submittedName>
</protein>
<feature type="chain" id="PRO_5032414574" evidence="2">
    <location>
        <begin position="19"/>
        <end position="566"/>
    </location>
</feature>
<feature type="compositionally biased region" description="Polar residues" evidence="1">
    <location>
        <begin position="194"/>
        <end position="208"/>
    </location>
</feature>
<dbReference type="EMBL" id="JACKWZ010000023">
    <property type="protein sequence ID" value="KAF9421630.1"/>
    <property type="molecule type" value="Genomic_DNA"/>
</dbReference>
<feature type="region of interest" description="Disordered" evidence="1">
    <location>
        <begin position="78"/>
        <end position="103"/>
    </location>
</feature>
<organism evidence="3 4">
    <name type="scientific">Spodoptera exigua</name>
    <name type="common">Beet armyworm</name>
    <name type="synonym">Noctua fulgens</name>
    <dbReference type="NCBI Taxonomy" id="7107"/>
    <lineage>
        <taxon>Eukaryota</taxon>
        <taxon>Metazoa</taxon>
        <taxon>Ecdysozoa</taxon>
        <taxon>Arthropoda</taxon>
        <taxon>Hexapoda</taxon>
        <taxon>Insecta</taxon>
        <taxon>Pterygota</taxon>
        <taxon>Neoptera</taxon>
        <taxon>Endopterygota</taxon>
        <taxon>Lepidoptera</taxon>
        <taxon>Glossata</taxon>
        <taxon>Ditrysia</taxon>
        <taxon>Noctuoidea</taxon>
        <taxon>Noctuidae</taxon>
        <taxon>Amphipyrinae</taxon>
        <taxon>Spodoptera</taxon>
    </lineage>
</organism>
<feature type="signal peptide" evidence="2">
    <location>
        <begin position="1"/>
        <end position="18"/>
    </location>
</feature>
<evidence type="ECO:0000313" key="3">
    <source>
        <dbReference type="EMBL" id="KAF9421630.1"/>
    </source>
</evidence>
<name>A0A835GQT8_SPOEX</name>
<sequence>MHGWAFVGIVVGWPLRQSCFTATASAACDANLMENSSNWFCVVAISIIGPLKTLGSANNNAVDLNSVLNFIQQLKESSDSSSTTDDNSEEYFTESDHSTNNRDEILEKERIIDLIEKAAKEYRNKVENDDSVTYHKEKPDRDELNQLNQNEKLSDTFDNNIRTQILAKLLSQDLNEESKTKPRLDYTKKRVKPNSLSPTLSVNEVNSRNDNEVSGLDNNYSKIYVVLNPLAVEKSKNKNAFNELISKILSLSSLTSKKDNQGKRKPRRYKGFVVKENMPQRRHRQAMAILLALIGPLKTVESTPLEYLDVNQILELFKQQNLADSDKHFRQDESDSEPYSDYDLIHYLPDKGDRDNANLEKQSIIDLIESVANEKKGRPQNNNIRKKKLNRVSTYKSRNDKRDVLQSNLLQNLIIDELLSRGLKEEEIKARSRDYLLSKIKPNRVRPPFSLKGNRINTRHVNKKPTRLEDYSKILVVLIPQSYRQSKNEHFLNDLISKILSLLSPKSKKYRHTPRKHFQDKRYDVNENLLQGYRQSKHRYARRDDYIKEKMLIRNGSPIGYTVMPY</sequence>
<accession>A0A835GQT8</accession>
<evidence type="ECO:0000313" key="4">
    <source>
        <dbReference type="Proteomes" id="UP000648187"/>
    </source>
</evidence>
<gene>
    <name evidence="3" type="ORF">HW555_002563</name>
</gene>
<evidence type="ECO:0000256" key="1">
    <source>
        <dbReference type="SAM" id="MobiDB-lite"/>
    </source>
</evidence>
<reference evidence="3" key="1">
    <citation type="submission" date="2020-08" db="EMBL/GenBank/DDBJ databases">
        <title>Spodoptera exigua strain:BAW_Kor-Di-RS1 Genome sequencing and assembly.</title>
        <authorList>
            <person name="Kim J."/>
            <person name="Nam H.Y."/>
            <person name="Kwon M."/>
            <person name="Choi J.H."/>
            <person name="Cho S.R."/>
            <person name="Kim G.-H."/>
        </authorList>
    </citation>
    <scope>NUCLEOTIDE SEQUENCE</scope>
    <source>
        <strain evidence="3">BAW_Kor-Di-RS1</strain>
        <tissue evidence="3">Whole-body</tissue>
    </source>
</reference>
<dbReference type="AlphaFoldDB" id="A0A835GQT8"/>
<evidence type="ECO:0000256" key="2">
    <source>
        <dbReference type="SAM" id="SignalP"/>
    </source>
</evidence>
<dbReference type="Proteomes" id="UP000648187">
    <property type="component" value="Unassembled WGS sequence"/>
</dbReference>
<keyword evidence="2" id="KW-0732">Signal</keyword>
<keyword evidence="4" id="KW-1185">Reference proteome</keyword>
<feature type="region of interest" description="Disordered" evidence="1">
    <location>
        <begin position="176"/>
        <end position="210"/>
    </location>
</feature>
<feature type="non-terminal residue" evidence="3">
    <location>
        <position position="1"/>
    </location>
</feature>
<feature type="compositionally biased region" description="Basic and acidic residues" evidence="1">
    <location>
        <begin position="176"/>
        <end position="188"/>
    </location>
</feature>
<comment type="caution">
    <text evidence="3">The sequence shown here is derived from an EMBL/GenBank/DDBJ whole genome shotgun (WGS) entry which is preliminary data.</text>
</comment>
<proteinExistence type="predicted"/>
<feature type="compositionally biased region" description="Basic and acidic residues" evidence="1">
    <location>
        <begin position="94"/>
        <end position="103"/>
    </location>
</feature>